<protein>
    <submittedName>
        <fullName evidence="2">Uncharacterized protein</fullName>
    </submittedName>
</protein>
<name>A0A829RBW6_LISGR</name>
<gene>
    <name evidence="2" type="ORF">LMUR_00030</name>
</gene>
<dbReference type="AlphaFoldDB" id="A0A829RBW6"/>
<evidence type="ECO:0000313" key="2">
    <source>
        <dbReference type="EMBL" id="EUJ30665.1"/>
    </source>
</evidence>
<evidence type="ECO:0000313" key="3">
    <source>
        <dbReference type="Proteomes" id="UP000019251"/>
    </source>
</evidence>
<proteinExistence type="predicted"/>
<dbReference type="RefSeq" id="WP_036103181.1">
    <property type="nucleotide sequence ID" value="NZ_AODG01000001.1"/>
</dbReference>
<accession>A0A829RBW6</accession>
<reference evidence="2 3" key="1">
    <citation type="submission" date="2012-12" db="EMBL/GenBank/DDBJ databases">
        <title>Novel taxa of Listeriaceae from agricultural environments in the United States.</title>
        <authorList>
            <person name="den Bakker H.C."/>
            <person name="Allred A."/>
            <person name="Warchocki S."/>
            <person name="Wright E.M."/>
            <person name="Burrell A."/>
            <person name="Nightingale K.K."/>
            <person name="Kephart D."/>
            <person name="Wiedmann M."/>
        </authorList>
    </citation>
    <scope>NUCLEOTIDE SEQUENCE [LARGE SCALE GENOMIC DNA]</scope>
    <source>
        <strain evidence="2 3">FSL F6-1183</strain>
    </source>
</reference>
<keyword evidence="1" id="KW-0812">Transmembrane</keyword>
<dbReference type="Proteomes" id="UP000019251">
    <property type="component" value="Unassembled WGS sequence"/>
</dbReference>
<evidence type="ECO:0000256" key="1">
    <source>
        <dbReference type="SAM" id="Phobius"/>
    </source>
</evidence>
<keyword evidence="1" id="KW-1133">Transmembrane helix</keyword>
<sequence length="72" mass="8749">MKRFFWSGLLLLAILLFLVALRTELLYLNLIVILLALLIYSKGSPILFEKYYKRRERLRNEYVERMAKRNKI</sequence>
<feature type="transmembrane region" description="Helical" evidence="1">
    <location>
        <begin position="30"/>
        <end position="48"/>
    </location>
</feature>
<dbReference type="EMBL" id="AODG01000001">
    <property type="protein sequence ID" value="EUJ30665.1"/>
    <property type="molecule type" value="Genomic_DNA"/>
</dbReference>
<comment type="caution">
    <text evidence="2">The sequence shown here is derived from an EMBL/GenBank/DDBJ whole genome shotgun (WGS) entry which is preliminary data.</text>
</comment>
<organism evidence="2 3">
    <name type="scientific">Listeria grayi FSL F6-1183</name>
    <dbReference type="NCBI Taxonomy" id="1265827"/>
    <lineage>
        <taxon>Bacteria</taxon>
        <taxon>Bacillati</taxon>
        <taxon>Bacillota</taxon>
        <taxon>Bacilli</taxon>
        <taxon>Bacillales</taxon>
        <taxon>Listeriaceae</taxon>
        <taxon>Listeria</taxon>
    </lineage>
</organism>
<keyword evidence="1" id="KW-0472">Membrane</keyword>